<dbReference type="EMBL" id="JAPYYP010000013">
    <property type="protein sequence ID" value="MDA5109111.1"/>
    <property type="molecule type" value="Genomic_DNA"/>
</dbReference>
<feature type="domain" description="Exonuclease" evidence="4">
    <location>
        <begin position="58"/>
        <end position="227"/>
    </location>
</feature>
<dbReference type="GO" id="GO:0008408">
    <property type="term" value="F:3'-5' exonuclease activity"/>
    <property type="evidence" value="ECO:0007669"/>
    <property type="project" value="TreeGrafter"/>
</dbReference>
<keyword evidence="6" id="KW-1185">Reference proteome</keyword>
<accession>A0A9X3Z3Q1</accession>
<reference evidence="5" key="1">
    <citation type="submission" date="2022-12" db="EMBL/GenBank/DDBJ databases">
        <title>Draft genome sequence of the thermophilic strain Brevibacillus thermoruber HT42, isolated from Los Humeros, Puebla, Mexico, with biotechnological potential.</title>
        <authorList>
            <person name="Lara Sanchez J."/>
            <person name="Solis Palacios R."/>
            <person name="Bustos Baena A.S."/>
            <person name="Ruz Baez A.E."/>
            <person name="Espinosa Luna G."/>
            <person name="Oliart Ros R.M."/>
        </authorList>
    </citation>
    <scope>NUCLEOTIDE SEQUENCE</scope>
    <source>
        <strain evidence="5">HT42</strain>
    </source>
</reference>
<dbReference type="GO" id="GO:0003676">
    <property type="term" value="F:nucleic acid binding"/>
    <property type="evidence" value="ECO:0007669"/>
    <property type="project" value="InterPro"/>
</dbReference>
<keyword evidence="1" id="KW-0540">Nuclease</keyword>
<evidence type="ECO:0000256" key="1">
    <source>
        <dbReference type="ARBA" id="ARBA00022722"/>
    </source>
</evidence>
<dbReference type="PANTHER" id="PTHR30231:SF4">
    <property type="entry name" value="PROTEIN NEN2"/>
    <property type="match status" value="1"/>
</dbReference>
<dbReference type="FunFam" id="3.30.420.10:FF:000045">
    <property type="entry name" value="3'-5' exonuclease DinG"/>
    <property type="match status" value="1"/>
</dbReference>
<dbReference type="InterPro" id="IPR036397">
    <property type="entry name" value="RNaseH_sf"/>
</dbReference>
<evidence type="ECO:0000256" key="2">
    <source>
        <dbReference type="ARBA" id="ARBA00022801"/>
    </source>
</evidence>
<dbReference type="AlphaFoldDB" id="A0A9X3Z3Q1"/>
<evidence type="ECO:0000256" key="3">
    <source>
        <dbReference type="ARBA" id="ARBA00022839"/>
    </source>
</evidence>
<dbReference type="RefSeq" id="WP_271140213.1">
    <property type="nucleotide sequence ID" value="NZ_JAPYYP010000013.1"/>
</dbReference>
<evidence type="ECO:0000313" key="6">
    <source>
        <dbReference type="Proteomes" id="UP001151071"/>
    </source>
</evidence>
<sequence length="241" mass="26917">MPTRNLWGRLWHMSRAAETARMPSAERDVSDLGLAAFLRSLRSERKETGARMPLADLEVVVVDLETTGFSPDRGDAILSIGAVAMRGEQLLLGESFYSLVDPGRPIPPHVASLTGIRDEMVRTAPDPAAALQRFFQFVGDRPLVAHHSRHERQFFRAALWKHGRRRFSHRLLDTMLLVRLSGEVIGSSSLDALCAAHGIHISRRHHAYCDAVAAASLWGIYLGKAIRRGYTDLGEIYEELR</sequence>
<proteinExistence type="predicted"/>
<dbReference type="NCBIfam" id="NF005836">
    <property type="entry name" value="PRK07740.1"/>
    <property type="match status" value="1"/>
</dbReference>
<dbReference type="GO" id="GO:0005829">
    <property type="term" value="C:cytosol"/>
    <property type="evidence" value="ECO:0007669"/>
    <property type="project" value="TreeGrafter"/>
</dbReference>
<dbReference type="SMART" id="SM00479">
    <property type="entry name" value="EXOIII"/>
    <property type="match status" value="1"/>
</dbReference>
<dbReference type="Proteomes" id="UP001151071">
    <property type="component" value="Unassembled WGS sequence"/>
</dbReference>
<dbReference type="InterPro" id="IPR013520">
    <property type="entry name" value="Ribonucl_H"/>
</dbReference>
<evidence type="ECO:0000313" key="5">
    <source>
        <dbReference type="EMBL" id="MDA5109111.1"/>
    </source>
</evidence>
<dbReference type="InterPro" id="IPR012337">
    <property type="entry name" value="RNaseH-like_sf"/>
</dbReference>
<keyword evidence="3 5" id="KW-0269">Exonuclease</keyword>
<gene>
    <name evidence="5" type="ORF">O3V59_12115</name>
</gene>
<dbReference type="Gene3D" id="3.30.420.10">
    <property type="entry name" value="Ribonuclease H-like superfamily/Ribonuclease H"/>
    <property type="match status" value="1"/>
</dbReference>
<comment type="caution">
    <text evidence="5">The sequence shown here is derived from an EMBL/GenBank/DDBJ whole genome shotgun (WGS) entry which is preliminary data.</text>
</comment>
<dbReference type="PANTHER" id="PTHR30231">
    <property type="entry name" value="DNA POLYMERASE III SUBUNIT EPSILON"/>
    <property type="match status" value="1"/>
</dbReference>
<name>A0A9X3Z3Q1_9BACL</name>
<organism evidence="5 6">
    <name type="scientific">Brevibacillus thermoruber</name>
    <dbReference type="NCBI Taxonomy" id="33942"/>
    <lineage>
        <taxon>Bacteria</taxon>
        <taxon>Bacillati</taxon>
        <taxon>Bacillota</taxon>
        <taxon>Bacilli</taxon>
        <taxon>Bacillales</taxon>
        <taxon>Paenibacillaceae</taxon>
        <taxon>Brevibacillus</taxon>
    </lineage>
</organism>
<dbReference type="SUPFAM" id="SSF53098">
    <property type="entry name" value="Ribonuclease H-like"/>
    <property type="match status" value="1"/>
</dbReference>
<evidence type="ECO:0000259" key="4">
    <source>
        <dbReference type="SMART" id="SM00479"/>
    </source>
</evidence>
<keyword evidence="2" id="KW-0378">Hydrolase</keyword>
<protein>
    <submittedName>
        <fullName evidence="5">Exonuclease domain-containing protein</fullName>
    </submittedName>
</protein>
<dbReference type="Pfam" id="PF00929">
    <property type="entry name" value="RNase_T"/>
    <property type="match status" value="1"/>
</dbReference>
<dbReference type="CDD" id="cd06127">
    <property type="entry name" value="DEDDh"/>
    <property type="match status" value="1"/>
</dbReference>